<protein>
    <submittedName>
        <fullName evidence="1">Membrane bound FAD containing D-sorbitol dehydrogenase</fullName>
    </submittedName>
</protein>
<reference evidence="1" key="1">
    <citation type="submission" date="2013-04" db="EMBL/GenBank/DDBJ databases">
        <title>The genome sequencing project of 58 acetic acid bacteria.</title>
        <authorList>
            <person name="Okamoto-Kainuma A."/>
            <person name="Ishikawa M."/>
            <person name="Umino S."/>
            <person name="Koizumi Y."/>
            <person name="Shiwa Y."/>
            <person name="Yoshikawa H."/>
            <person name="Matsutani M."/>
            <person name="Matsushita K."/>
        </authorList>
    </citation>
    <scope>NUCLEOTIDE SEQUENCE</scope>
    <source>
        <strain evidence="1">NRIC 0535</strain>
    </source>
</reference>
<sequence length="190" mass="20471">MAGLLMVNTTRRGFLGCGVAALPFLAFPALTRAASEARSDALSEALPGAGACPPDFHAVSMALTGHEDLDEALVPRVWVALLARHPEFPARYRLLAEAMRQRGIHRSQDYAASGLRAEKALHEVSVEIVAAWYLGRVGPMLPRSEAGTPAFITYEGAMMWRPTSDVTVLPTYARGGPGFWAQPPLSLETD</sequence>
<dbReference type="EMBL" id="BAPV01000005">
    <property type="protein sequence ID" value="GBQ86326.1"/>
    <property type="molecule type" value="Genomic_DNA"/>
</dbReference>
<organism evidence="1 2">
    <name type="scientific">Asaia krungthepensis NRIC 0535</name>
    <dbReference type="NCBI Taxonomy" id="1307925"/>
    <lineage>
        <taxon>Bacteria</taxon>
        <taxon>Pseudomonadati</taxon>
        <taxon>Pseudomonadota</taxon>
        <taxon>Alphaproteobacteria</taxon>
        <taxon>Acetobacterales</taxon>
        <taxon>Acetobacteraceae</taxon>
        <taxon>Asaia</taxon>
    </lineage>
</organism>
<dbReference type="Pfam" id="PF12318">
    <property type="entry name" value="FAD-SLDH"/>
    <property type="match status" value="1"/>
</dbReference>
<dbReference type="InterPro" id="IPR024651">
    <property type="entry name" value="FAD-SLDH_ssu"/>
</dbReference>
<proteinExistence type="predicted"/>
<evidence type="ECO:0000313" key="1">
    <source>
        <dbReference type="EMBL" id="GBQ86326.1"/>
    </source>
</evidence>
<name>A0ABQ0Q0T3_9PROT</name>
<dbReference type="Proteomes" id="UP001062776">
    <property type="component" value="Unassembled WGS sequence"/>
</dbReference>
<comment type="caution">
    <text evidence="1">The sequence shown here is derived from an EMBL/GenBank/DDBJ whole genome shotgun (WGS) entry which is preliminary data.</text>
</comment>
<evidence type="ECO:0000313" key="2">
    <source>
        <dbReference type="Proteomes" id="UP001062776"/>
    </source>
</evidence>
<gene>
    <name evidence="1" type="ORF">AA0535_0992</name>
</gene>
<accession>A0ABQ0Q0T3</accession>
<keyword evidence="2" id="KW-1185">Reference proteome</keyword>